<keyword evidence="3" id="KW-1003">Cell membrane</keyword>
<reference evidence="10 11" key="1">
    <citation type="journal article" date="2019" name="J. Ind. Microbiol. Biotechnol.">
        <title>Paenibacillus amylolyticus 27C64 has a diverse set of carbohydrate-active enzymes and complete pectin deconstruction system.</title>
        <authorList>
            <person name="Keggi C."/>
            <person name="Doran-Peterson J."/>
        </authorList>
    </citation>
    <scope>NUCLEOTIDE SEQUENCE [LARGE SCALE GENOMIC DNA]</scope>
    <source>
        <strain evidence="10 11">27C64</strain>
    </source>
</reference>
<gene>
    <name evidence="10" type="ORF">EC604_17910</name>
</gene>
<dbReference type="GO" id="GO:0022857">
    <property type="term" value="F:transmembrane transporter activity"/>
    <property type="evidence" value="ECO:0007669"/>
    <property type="project" value="InterPro"/>
</dbReference>
<organism evidence="10 11">
    <name type="scientific">Paenibacillus amylolyticus</name>
    <dbReference type="NCBI Taxonomy" id="1451"/>
    <lineage>
        <taxon>Bacteria</taxon>
        <taxon>Bacillati</taxon>
        <taxon>Bacillota</taxon>
        <taxon>Bacilli</taxon>
        <taxon>Bacillales</taxon>
        <taxon>Paenibacillaceae</taxon>
        <taxon>Paenibacillus</taxon>
    </lineage>
</organism>
<feature type="transmembrane region" description="Helical" evidence="8">
    <location>
        <begin position="338"/>
        <end position="360"/>
    </location>
</feature>
<dbReference type="AlphaFoldDB" id="A0A5M9WVN8"/>
<evidence type="ECO:0000259" key="9">
    <source>
        <dbReference type="PROSITE" id="PS50850"/>
    </source>
</evidence>
<feature type="compositionally biased region" description="Polar residues" evidence="7">
    <location>
        <begin position="249"/>
        <end position="259"/>
    </location>
</feature>
<sequence length="474" mass="52521">MGLCFSWGGLKRLSLFKTYAGLSRDIYYLCLARTINSTGDFIFSLITLVLTLQMGMSVVSAGIFVSMAALISGPGVLLGGYLSDLIGKKTIIVSGQILSALMIMSCSFWSGTMTIGYLLIAVMFFISITRPAYNALIIQLCPEEKERKSAFSLMYLGANLGIALGPLIAGFFIKDYVHIVFLSIGIVFLISTFIIWKKVHVGASDQITQTMTGERGHHTQQPQGEQQPHGKQQQQEHEHPEQQKHKQGSYPSRQQQESESLPSPLFPLLLKNPLVVFFIVVSFLNYFIYMQYSFSLPLQMNHTFGEHGAAYYGSVMTINAISVILLTTLVLSVTRNFTALNSIAAGALFYGIGFGALYLLGDWPQFAIVVVSTVLWTIGEILVQTNINLYIASRVPDSHQGRFNGLLLFVGCLGYTLSPYLTGLFIRSVDMKSVWIIILGISLFYAICMVLLWYIEKNASNKRGIESPDYSKSV</sequence>
<feature type="transmembrane region" description="Helical" evidence="8">
    <location>
        <begin position="91"/>
        <end position="111"/>
    </location>
</feature>
<keyword evidence="4 8" id="KW-0812">Transmembrane</keyword>
<feature type="transmembrane region" description="Helical" evidence="8">
    <location>
        <begin position="434"/>
        <end position="455"/>
    </location>
</feature>
<evidence type="ECO:0000256" key="4">
    <source>
        <dbReference type="ARBA" id="ARBA00022692"/>
    </source>
</evidence>
<evidence type="ECO:0000256" key="1">
    <source>
        <dbReference type="ARBA" id="ARBA00004651"/>
    </source>
</evidence>
<name>A0A5M9WVN8_PAEAM</name>
<feature type="transmembrane region" description="Helical" evidence="8">
    <location>
        <begin position="268"/>
        <end position="289"/>
    </location>
</feature>
<accession>A0A5M9WVN8</accession>
<dbReference type="InterPro" id="IPR050171">
    <property type="entry name" value="MFS_Transporters"/>
</dbReference>
<dbReference type="EMBL" id="RIAS01000010">
    <property type="protein sequence ID" value="KAA8785710.1"/>
    <property type="molecule type" value="Genomic_DNA"/>
</dbReference>
<feature type="compositionally biased region" description="Low complexity" evidence="7">
    <location>
        <begin position="220"/>
        <end position="233"/>
    </location>
</feature>
<dbReference type="PROSITE" id="PS50850">
    <property type="entry name" value="MFS"/>
    <property type="match status" value="1"/>
</dbReference>
<feature type="compositionally biased region" description="Basic and acidic residues" evidence="7">
    <location>
        <begin position="234"/>
        <end position="244"/>
    </location>
</feature>
<evidence type="ECO:0000313" key="11">
    <source>
        <dbReference type="Proteomes" id="UP000323664"/>
    </source>
</evidence>
<keyword evidence="6 8" id="KW-0472">Membrane</keyword>
<dbReference type="PANTHER" id="PTHR23517">
    <property type="entry name" value="RESISTANCE PROTEIN MDTM, PUTATIVE-RELATED-RELATED"/>
    <property type="match status" value="1"/>
</dbReference>
<comment type="subcellular location">
    <subcellularLocation>
        <location evidence="1">Cell membrane</location>
        <topology evidence="1">Multi-pass membrane protein</topology>
    </subcellularLocation>
</comment>
<evidence type="ECO:0000256" key="3">
    <source>
        <dbReference type="ARBA" id="ARBA00022475"/>
    </source>
</evidence>
<dbReference type="GO" id="GO:0005886">
    <property type="term" value="C:plasma membrane"/>
    <property type="evidence" value="ECO:0007669"/>
    <property type="project" value="UniProtKB-SubCell"/>
</dbReference>
<feature type="transmembrane region" description="Helical" evidence="8">
    <location>
        <begin position="366"/>
        <end position="391"/>
    </location>
</feature>
<feature type="transmembrane region" description="Helical" evidence="8">
    <location>
        <begin position="309"/>
        <end position="331"/>
    </location>
</feature>
<evidence type="ECO:0000256" key="2">
    <source>
        <dbReference type="ARBA" id="ARBA00022448"/>
    </source>
</evidence>
<keyword evidence="2" id="KW-0813">Transport</keyword>
<dbReference type="InterPro" id="IPR020846">
    <property type="entry name" value="MFS_dom"/>
</dbReference>
<dbReference type="InterPro" id="IPR036259">
    <property type="entry name" value="MFS_trans_sf"/>
</dbReference>
<evidence type="ECO:0000256" key="6">
    <source>
        <dbReference type="ARBA" id="ARBA00023136"/>
    </source>
</evidence>
<evidence type="ECO:0000256" key="5">
    <source>
        <dbReference type="ARBA" id="ARBA00022989"/>
    </source>
</evidence>
<keyword evidence="5 8" id="KW-1133">Transmembrane helix</keyword>
<dbReference type="PANTHER" id="PTHR23517:SF2">
    <property type="entry name" value="MULTIDRUG RESISTANCE PROTEIN MDTH"/>
    <property type="match status" value="1"/>
</dbReference>
<protein>
    <submittedName>
        <fullName evidence="10">MFS transporter</fullName>
    </submittedName>
</protein>
<feature type="domain" description="Major facilitator superfamily (MFS) profile" evidence="9">
    <location>
        <begin position="25"/>
        <end position="460"/>
    </location>
</feature>
<feature type="transmembrane region" description="Helical" evidence="8">
    <location>
        <begin position="58"/>
        <end position="79"/>
    </location>
</feature>
<evidence type="ECO:0000256" key="7">
    <source>
        <dbReference type="SAM" id="MobiDB-lite"/>
    </source>
</evidence>
<dbReference type="InterPro" id="IPR011701">
    <property type="entry name" value="MFS"/>
</dbReference>
<evidence type="ECO:0000313" key="10">
    <source>
        <dbReference type="EMBL" id="KAA8785710.1"/>
    </source>
</evidence>
<dbReference type="Gene3D" id="1.20.1250.20">
    <property type="entry name" value="MFS general substrate transporter like domains"/>
    <property type="match status" value="1"/>
</dbReference>
<feature type="transmembrane region" description="Helical" evidence="8">
    <location>
        <begin position="117"/>
        <end position="141"/>
    </location>
</feature>
<feature type="transmembrane region" description="Helical" evidence="8">
    <location>
        <begin position="179"/>
        <end position="196"/>
    </location>
</feature>
<feature type="transmembrane region" description="Helical" evidence="8">
    <location>
        <begin position="403"/>
        <end position="422"/>
    </location>
</feature>
<evidence type="ECO:0000256" key="8">
    <source>
        <dbReference type="SAM" id="Phobius"/>
    </source>
</evidence>
<feature type="region of interest" description="Disordered" evidence="7">
    <location>
        <begin position="212"/>
        <end position="259"/>
    </location>
</feature>
<comment type="caution">
    <text evidence="10">The sequence shown here is derived from an EMBL/GenBank/DDBJ whole genome shotgun (WGS) entry which is preliminary data.</text>
</comment>
<proteinExistence type="predicted"/>
<dbReference type="SUPFAM" id="SSF103473">
    <property type="entry name" value="MFS general substrate transporter"/>
    <property type="match status" value="1"/>
</dbReference>
<dbReference type="Pfam" id="PF07690">
    <property type="entry name" value="MFS_1"/>
    <property type="match status" value="1"/>
</dbReference>
<dbReference type="Proteomes" id="UP000323664">
    <property type="component" value="Unassembled WGS sequence"/>
</dbReference>
<feature type="transmembrane region" description="Helical" evidence="8">
    <location>
        <begin position="26"/>
        <end position="52"/>
    </location>
</feature>
<feature type="transmembrane region" description="Helical" evidence="8">
    <location>
        <begin position="153"/>
        <end position="173"/>
    </location>
</feature>